<dbReference type="RefSeq" id="WP_004999957.1">
    <property type="nucleotide sequence ID" value="NZ_CH672427.1"/>
</dbReference>
<evidence type="ECO:0000313" key="1">
    <source>
        <dbReference type="EMBL" id="EAR20920.1"/>
    </source>
</evidence>
<dbReference type="HOGENOM" id="CLU_2700996_0_0_6"/>
<protein>
    <submittedName>
        <fullName evidence="1">Uncharacterized protein</fullName>
    </submittedName>
</protein>
<dbReference type="EMBL" id="AAOF01000015">
    <property type="protein sequence ID" value="EAR20920.1"/>
    <property type="molecule type" value="Genomic_DNA"/>
</dbReference>
<organism evidence="1 2">
    <name type="scientific">Nitrococcus mobilis Nb-231</name>
    <dbReference type="NCBI Taxonomy" id="314278"/>
    <lineage>
        <taxon>Bacteria</taxon>
        <taxon>Pseudomonadati</taxon>
        <taxon>Pseudomonadota</taxon>
        <taxon>Gammaproteobacteria</taxon>
        <taxon>Chromatiales</taxon>
        <taxon>Ectothiorhodospiraceae</taxon>
        <taxon>Nitrococcus</taxon>
    </lineage>
</organism>
<evidence type="ECO:0000313" key="2">
    <source>
        <dbReference type="Proteomes" id="UP000003374"/>
    </source>
</evidence>
<gene>
    <name evidence="1" type="ORF">NB231_04057</name>
</gene>
<keyword evidence="2" id="KW-1185">Reference proteome</keyword>
<accession>A4BTV6</accession>
<sequence>MFQARSVLRELAQRYNIGRSTVRKWKYWQTTADRSHWPHRLRTTLSTRINRGIGKGSATLTHRWLYGHYFIEP</sequence>
<dbReference type="Proteomes" id="UP000003374">
    <property type="component" value="Unassembled WGS sequence"/>
</dbReference>
<reference evidence="1 2" key="1">
    <citation type="submission" date="2006-02" db="EMBL/GenBank/DDBJ databases">
        <authorList>
            <person name="Waterbury J."/>
            <person name="Ferriera S."/>
            <person name="Johnson J."/>
            <person name="Kravitz S."/>
            <person name="Halpern A."/>
            <person name="Remington K."/>
            <person name="Beeson K."/>
            <person name="Tran B."/>
            <person name="Rogers Y.-H."/>
            <person name="Friedman R."/>
            <person name="Venter J.C."/>
        </authorList>
    </citation>
    <scope>NUCLEOTIDE SEQUENCE [LARGE SCALE GENOMIC DNA]</scope>
    <source>
        <strain evidence="1 2">Nb-231</strain>
    </source>
</reference>
<name>A4BTV6_9GAMM</name>
<comment type="caution">
    <text evidence="1">The sequence shown here is derived from an EMBL/GenBank/DDBJ whole genome shotgun (WGS) entry which is preliminary data.</text>
</comment>
<proteinExistence type="predicted"/>
<dbReference type="AlphaFoldDB" id="A4BTV6"/>